<dbReference type="Pfam" id="PF12256">
    <property type="entry name" value="TcdB_toxin_midN"/>
    <property type="match status" value="1"/>
</dbReference>
<dbReference type="Proteomes" id="UP000237003">
    <property type="component" value="Unassembled WGS sequence"/>
</dbReference>
<dbReference type="GO" id="GO:0005576">
    <property type="term" value="C:extracellular region"/>
    <property type="evidence" value="ECO:0007669"/>
    <property type="project" value="UniProtKB-SubCell"/>
</dbReference>
<dbReference type="InterPro" id="IPR028994">
    <property type="entry name" value="Integrin_alpha_N"/>
</dbReference>
<dbReference type="SUPFAM" id="SSF69318">
    <property type="entry name" value="Integrin alpha N-terminal domain"/>
    <property type="match status" value="1"/>
</dbReference>
<name>A0A2S4RRC7_CITAM</name>
<dbReference type="GO" id="GO:0005737">
    <property type="term" value="C:cytoplasm"/>
    <property type="evidence" value="ECO:0007669"/>
    <property type="project" value="InterPro"/>
</dbReference>
<dbReference type="Pfam" id="PF03534">
    <property type="entry name" value="SpvB"/>
    <property type="match status" value="1"/>
</dbReference>
<evidence type="ECO:0000313" key="7">
    <source>
        <dbReference type="EMBL" id="POU61116.1"/>
    </source>
</evidence>
<proteinExistence type="predicted"/>
<evidence type="ECO:0000256" key="4">
    <source>
        <dbReference type="SAM" id="MobiDB-lite"/>
    </source>
</evidence>
<comment type="caution">
    <text evidence="7">The sequence shown here is derived from an EMBL/GenBank/DDBJ whole genome shotgun (WGS) entry which is preliminary data.</text>
</comment>
<dbReference type="OrthoDB" id="6510336at2"/>
<reference evidence="7 8" key="1">
    <citation type="submission" date="2018-01" db="EMBL/GenBank/DDBJ databases">
        <title>Complete genome sequences of 14 Citrobacter spp. isolated from plant in Canada.</title>
        <authorList>
            <person name="Bhandare S.G."/>
            <person name="Colavecchio A."/>
            <person name="Jeukens J."/>
            <person name="Emond-Rheault J.-G."/>
            <person name="Freschi L."/>
            <person name="Hamel J."/>
            <person name="Kukavica-Ibrulj I."/>
            <person name="Levesque R."/>
            <person name="Goodridge L."/>
        </authorList>
    </citation>
    <scope>NUCLEOTIDE SEQUENCE [LARGE SCALE GENOMIC DNA]</scope>
    <source>
        <strain evidence="7 8">S1285</strain>
    </source>
</reference>
<evidence type="ECO:0000259" key="6">
    <source>
        <dbReference type="Pfam" id="PF12256"/>
    </source>
</evidence>
<feature type="domain" description="Insecticide toxin TcdB middle/N-terminal" evidence="6">
    <location>
        <begin position="646"/>
        <end position="805"/>
    </location>
</feature>
<dbReference type="Pfam" id="PF12255">
    <property type="entry name" value="TcdB_toxin_midC"/>
    <property type="match status" value="1"/>
</dbReference>
<dbReference type="EMBL" id="PQLX01000013">
    <property type="protein sequence ID" value="POU61116.1"/>
    <property type="molecule type" value="Genomic_DNA"/>
</dbReference>
<organism evidence="7 8">
    <name type="scientific">Citrobacter amalonaticus</name>
    <dbReference type="NCBI Taxonomy" id="35703"/>
    <lineage>
        <taxon>Bacteria</taxon>
        <taxon>Pseudomonadati</taxon>
        <taxon>Pseudomonadota</taxon>
        <taxon>Gammaproteobacteria</taxon>
        <taxon>Enterobacterales</taxon>
        <taxon>Enterobacteriaceae</taxon>
        <taxon>Citrobacter</taxon>
    </lineage>
</organism>
<dbReference type="PRINTS" id="PR01341">
    <property type="entry name" value="SALSPVBPROT"/>
</dbReference>
<sequence length="1428" mass="156066">MQNTEQLRLTPPSLPSGGGAINGLKGDIAAAGPDGAATLSIPLPISTGRGYAPSLALGYHSRSGNGTFGMGWGVNLPAIRRRTVRGVPSYDGTDEYTGPDGEVLAPVLTASGKPETRMATTLLGVNLTERFTVNAYRSRTETTFSRTEHWVPEGGAGTDFWVIYESDGQVQLLGRNPQARIVNPADASQTAVWLTESSVSPTGEQIYWQYRAEDETDCDTTEKTAHPDATAQRYPVAAWYGNKKASRTLPGLTDEPEDTDWLFILVMDYGERGNVVASAPQWLTPGSGSWLCRQDCFSGYEYGFEVRTRRLCRQLLMFHRITALSGEERENDSPQLVSCLRLEYNETPSVTTLKRVQQVAYEPDGKVCSLPPLTFGWQNFTPPRTSAADWQQRDDLVKMNLLQPYQLVDLNGDGIAGILYQDGGAWWYRAPVRQAGDAPDAVTWKKATPLSSIPALREGGILADLNGDGYLEWIVAAPGASGCYEHAPGRGLRPFTPLSALPVEFASPRALLVDITGSGLADLTLIGPKSVRFYAGLGDGWMKAQNTLQSAGITLPVPGTDARILVAFSDMAGSGQQHLVEVRATGVRYWPNLGHGRFGLPVSLPGFSQPVATFNPEQLYLADLDGSGTTDLIYAQSDRLEVYINQSGNCFAEPFSVNLPDGVRYDHTCSLQLADIQGLGVASLVLTVPHPVPRSWVCHLSRDKSWLLSGMNNGMGANYALSYRSSAQFWLDEKAEAEAAGKSVPISWLPFALHILSRTEVTDEITGNRLVSTTCYRHGAWDGREREFRGFGLVEVSDAETVAGQGASGDICFPAVSRSWYATGVPAVDALLPDGYWTGDTVAFTGFSSRFTTGCGDDEKVCTPDDTTTFWLNRGLKGLLLRTELYGADESSQAGVPYTVTENRPQVRLVVEAGAYPVVWPSVVENRTYLYERVNSDPQCSQQVLLSRDEYGQPLRQVSISYPRRRQFASPYPDMLPDGLFAASFDEQQLSLRLTLQQTRWHTLKDMAAGVWLPGLADASRSDVITLTESDLPAGGLTLESLLGSDSPVGDGKEFTFVGQQQIRYLDAQGDVAEGAPAFPPLQAFSETAVLDEDTRNALSDNLPEDVLMSAGYCKSGYLFPRTGESDRTLWTVRQGYASYATAEHFWLPVSFRQNLLTGAVQVTRDAYDSVITTLENSAGLTTTAQYDWRFLTPKSVTDANGNVQAVTMDALGRVTSLRFSGTERGVATGYSDAAVDIPEDADAALALAAPLPLAQCLVYVPDSWTRDNAEKLPPHVITLITDRYDSDSAQQIRQQVTFSDGFGRLLQAAVRQADGEAWQRADNGSLVAGSDSTPATVTTTSRWAVTGRAEYDNKGQPVRSYQPYFLNSWKYVSDDCARRDLYADIHFYDPVGREYQVQTAKGGLRRNLYTPWFVVSEDENDTAEETR</sequence>
<dbReference type="RefSeq" id="WP_103780157.1">
    <property type="nucleotide sequence ID" value="NZ_PQLX01000013.1"/>
</dbReference>
<evidence type="ECO:0000256" key="3">
    <source>
        <dbReference type="ARBA" id="ARBA00023026"/>
    </source>
</evidence>
<accession>A0A2S4RRC7</accession>
<dbReference type="InterPro" id="IPR003284">
    <property type="entry name" value="Sal_SpvB"/>
</dbReference>
<feature type="domain" description="Insecticide toxin TcdB middle/C-terminal" evidence="5">
    <location>
        <begin position="871"/>
        <end position="1009"/>
    </location>
</feature>
<keyword evidence="3" id="KW-0843">Virulence</keyword>
<evidence type="ECO:0000313" key="8">
    <source>
        <dbReference type="Proteomes" id="UP000237003"/>
    </source>
</evidence>
<comment type="subcellular location">
    <subcellularLocation>
        <location evidence="1">Secreted</location>
    </subcellularLocation>
</comment>
<dbReference type="InterPro" id="IPR022045">
    <property type="entry name" value="TcdB_toxin_mid/N"/>
</dbReference>
<protein>
    <submittedName>
        <fullName evidence="7">Virulence protein</fullName>
    </submittedName>
</protein>
<dbReference type="InterPro" id="IPR022044">
    <property type="entry name" value="TcdB_toxin_mid/C"/>
</dbReference>
<gene>
    <name evidence="7" type="ORF">C3430_24170</name>
</gene>
<evidence type="ECO:0000256" key="2">
    <source>
        <dbReference type="ARBA" id="ARBA00022525"/>
    </source>
</evidence>
<keyword evidence="2" id="KW-0964">Secreted</keyword>
<evidence type="ECO:0000259" key="5">
    <source>
        <dbReference type="Pfam" id="PF12255"/>
    </source>
</evidence>
<feature type="region of interest" description="Disordered" evidence="4">
    <location>
        <begin position="1"/>
        <end position="21"/>
    </location>
</feature>
<evidence type="ECO:0000256" key="1">
    <source>
        <dbReference type="ARBA" id="ARBA00004613"/>
    </source>
</evidence>